<dbReference type="GO" id="GO:0005615">
    <property type="term" value="C:extracellular space"/>
    <property type="evidence" value="ECO:0007669"/>
    <property type="project" value="TreeGrafter"/>
</dbReference>
<evidence type="ECO:0000313" key="2">
    <source>
        <dbReference type="EMBL" id="CAG9800330.1"/>
    </source>
</evidence>
<reference evidence="2" key="1">
    <citation type="submission" date="2022-01" db="EMBL/GenBank/DDBJ databases">
        <authorList>
            <person name="King R."/>
        </authorList>
    </citation>
    <scope>NUCLEOTIDE SEQUENCE</scope>
</reference>
<dbReference type="PANTHER" id="PTHR11008">
    <property type="entry name" value="PROTEIN TAKEOUT-LIKE PROTEIN"/>
    <property type="match status" value="1"/>
</dbReference>
<protein>
    <submittedName>
        <fullName evidence="2">Uncharacterized protein</fullName>
    </submittedName>
</protein>
<dbReference type="OrthoDB" id="8182977at2759"/>
<name>A0A9N9RNG1_9DIPT</name>
<dbReference type="InterPro" id="IPR010562">
    <property type="entry name" value="Haemolymph_juvenile_hormone-bd"/>
</dbReference>
<accession>A0A9N9RNG1</accession>
<dbReference type="PANTHER" id="PTHR11008:SF41">
    <property type="entry name" value="RE70318P"/>
    <property type="match status" value="1"/>
</dbReference>
<dbReference type="Pfam" id="PF06585">
    <property type="entry name" value="JHBP"/>
    <property type="match status" value="1"/>
</dbReference>
<sequence length="242" mass="27637">MNFFTKFSVIFMTLTIVKSDPIPSSLKVCHKSDYDFNNCIERTLKGLQNSLRSGNLGNGITFTPLNVINMKENIRYDYDDVSVEVTKIKIFGADKFTIEQVESSQNPFEVKVVVKYNSLSTSSEYEISAPTEHFNGRGEIKQTIAQLRQKFIFKFGKTNDGKMKVDKLVVKILEARIGETKFSPRGNANKVFMEIVAEHVDQNGDDIFNEIKPVSERSSEKFYLRLANEILNNFSYDDLLPL</sequence>
<gene>
    <name evidence="2" type="ORF">CHIRRI_LOCUS3275</name>
</gene>
<dbReference type="AlphaFoldDB" id="A0A9N9RNG1"/>
<feature type="signal peptide" evidence="1">
    <location>
        <begin position="1"/>
        <end position="19"/>
    </location>
</feature>
<feature type="chain" id="PRO_5040236949" evidence="1">
    <location>
        <begin position="20"/>
        <end position="242"/>
    </location>
</feature>
<proteinExistence type="predicted"/>
<organism evidence="2 3">
    <name type="scientific">Chironomus riparius</name>
    <dbReference type="NCBI Taxonomy" id="315576"/>
    <lineage>
        <taxon>Eukaryota</taxon>
        <taxon>Metazoa</taxon>
        <taxon>Ecdysozoa</taxon>
        <taxon>Arthropoda</taxon>
        <taxon>Hexapoda</taxon>
        <taxon>Insecta</taxon>
        <taxon>Pterygota</taxon>
        <taxon>Neoptera</taxon>
        <taxon>Endopterygota</taxon>
        <taxon>Diptera</taxon>
        <taxon>Nematocera</taxon>
        <taxon>Chironomoidea</taxon>
        <taxon>Chironomidae</taxon>
        <taxon>Chironominae</taxon>
        <taxon>Chironomus</taxon>
    </lineage>
</organism>
<dbReference type="InterPro" id="IPR038606">
    <property type="entry name" value="To_sf"/>
</dbReference>
<keyword evidence="3" id="KW-1185">Reference proteome</keyword>
<dbReference type="EMBL" id="OU895877">
    <property type="protein sequence ID" value="CAG9800330.1"/>
    <property type="molecule type" value="Genomic_DNA"/>
</dbReference>
<keyword evidence="1" id="KW-0732">Signal</keyword>
<evidence type="ECO:0000256" key="1">
    <source>
        <dbReference type="SAM" id="SignalP"/>
    </source>
</evidence>
<evidence type="ECO:0000313" key="3">
    <source>
        <dbReference type="Proteomes" id="UP001153620"/>
    </source>
</evidence>
<dbReference type="Proteomes" id="UP001153620">
    <property type="component" value="Chromosome 1"/>
</dbReference>
<dbReference type="Gene3D" id="3.15.10.30">
    <property type="entry name" value="Haemolymph juvenile hormone binding protein"/>
    <property type="match status" value="1"/>
</dbReference>
<dbReference type="SMART" id="SM00700">
    <property type="entry name" value="JHBP"/>
    <property type="match status" value="1"/>
</dbReference>
<reference evidence="2" key="2">
    <citation type="submission" date="2022-10" db="EMBL/GenBank/DDBJ databases">
        <authorList>
            <consortium name="ENA_rothamsted_submissions"/>
            <consortium name="culmorum"/>
            <person name="King R."/>
        </authorList>
    </citation>
    <scope>NUCLEOTIDE SEQUENCE</scope>
</reference>